<protein>
    <submittedName>
        <fullName evidence="2">(wild Malaysian banana) hypothetical protein</fullName>
    </submittedName>
</protein>
<feature type="compositionally biased region" description="Basic and acidic residues" evidence="1">
    <location>
        <begin position="1"/>
        <end position="34"/>
    </location>
</feature>
<name>A0A804IP00_MUSAM</name>
<dbReference type="Gramene" id="Ma04_t12570.1">
    <property type="protein sequence ID" value="Ma04_p12570.1"/>
    <property type="gene ID" value="Ma04_g12570"/>
</dbReference>
<evidence type="ECO:0000313" key="3">
    <source>
        <dbReference type="EnsemblPlants" id="Ma04_p12570.1"/>
    </source>
</evidence>
<reference evidence="2" key="1">
    <citation type="submission" date="2021-03" db="EMBL/GenBank/DDBJ databases">
        <authorList>
            <consortium name="Genoscope - CEA"/>
            <person name="William W."/>
        </authorList>
    </citation>
    <scope>NUCLEOTIDE SEQUENCE</scope>
    <source>
        <strain evidence="2">Doubled-haploid Pahang</strain>
    </source>
</reference>
<dbReference type="EnsemblPlants" id="Ma04_t12570.1">
    <property type="protein sequence ID" value="Ma04_p12570.1"/>
    <property type="gene ID" value="Ma04_g12570"/>
</dbReference>
<sequence>MQRPSRYERQGTMTREKRGLDAGDDDSLHPEPKRPKVPALASVIVEALKMDSLQKICSSLEPILRRVVSEEVERALAKLSPPKIGGR</sequence>
<evidence type="ECO:0000256" key="1">
    <source>
        <dbReference type="SAM" id="MobiDB-lite"/>
    </source>
</evidence>
<gene>
    <name evidence="2" type="ORF">GSMUA_117790.1</name>
</gene>
<dbReference type="InParanoid" id="A0A804IP00"/>
<organism evidence="3 4">
    <name type="scientific">Musa acuminata subsp. malaccensis</name>
    <name type="common">Wild banana</name>
    <name type="synonym">Musa malaccensis</name>
    <dbReference type="NCBI Taxonomy" id="214687"/>
    <lineage>
        <taxon>Eukaryota</taxon>
        <taxon>Viridiplantae</taxon>
        <taxon>Streptophyta</taxon>
        <taxon>Embryophyta</taxon>
        <taxon>Tracheophyta</taxon>
        <taxon>Spermatophyta</taxon>
        <taxon>Magnoliopsida</taxon>
        <taxon>Liliopsida</taxon>
        <taxon>Zingiberales</taxon>
        <taxon>Musaceae</taxon>
        <taxon>Musa</taxon>
    </lineage>
</organism>
<proteinExistence type="predicted"/>
<accession>A0A804IP00</accession>
<dbReference type="Proteomes" id="UP000012960">
    <property type="component" value="Unplaced"/>
</dbReference>
<dbReference type="OMA" id="YERQGTM"/>
<reference evidence="3" key="2">
    <citation type="submission" date="2021-05" db="UniProtKB">
        <authorList>
            <consortium name="EnsemblPlants"/>
        </authorList>
    </citation>
    <scope>IDENTIFICATION</scope>
    <source>
        <strain evidence="3">subsp. malaccensis</strain>
    </source>
</reference>
<feature type="region of interest" description="Disordered" evidence="1">
    <location>
        <begin position="1"/>
        <end position="36"/>
    </location>
</feature>
<dbReference type="AlphaFoldDB" id="A0A804IP00"/>
<keyword evidence="4" id="KW-1185">Reference proteome</keyword>
<evidence type="ECO:0000313" key="4">
    <source>
        <dbReference type="Proteomes" id="UP000012960"/>
    </source>
</evidence>
<dbReference type="EMBL" id="HG996469">
    <property type="protein sequence ID" value="CAG1841983.1"/>
    <property type="molecule type" value="Genomic_DNA"/>
</dbReference>
<evidence type="ECO:0000313" key="2">
    <source>
        <dbReference type="EMBL" id="CAG1841983.1"/>
    </source>
</evidence>